<protein>
    <recommendedName>
        <fullName evidence="3">17 kDa surface antigen</fullName>
    </recommendedName>
</protein>
<keyword evidence="5" id="KW-0732">Signal</keyword>
<dbReference type="GO" id="GO:0009279">
    <property type="term" value="C:cell outer membrane"/>
    <property type="evidence" value="ECO:0007669"/>
    <property type="project" value="UniProtKB-SubCell"/>
</dbReference>
<keyword evidence="4" id="KW-0449">Lipoprotein</keyword>
<comment type="subcellular location">
    <subcellularLocation>
        <location evidence="1">Cell outer membrane</location>
        <topology evidence="1">Lipid-anchor</topology>
    </subcellularLocation>
</comment>
<evidence type="ECO:0000313" key="7">
    <source>
        <dbReference type="EMBL" id="RLK00010.1"/>
    </source>
</evidence>
<evidence type="ECO:0000259" key="6">
    <source>
        <dbReference type="Pfam" id="PF05433"/>
    </source>
</evidence>
<dbReference type="InterPro" id="IPR008816">
    <property type="entry name" value="Gly_zipper_2TM_dom"/>
</dbReference>
<evidence type="ECO:0000256" key="3">
    <source>
        <dbReference type="ARBA" id="ARBA00015281"/>
    </source>
</evidence>
<accession>A0A497YVG2</accession>
<evidence type="ECO:0000256" key="1">
    <source>
        <dbReference type="ARBA" id="ARBA00004459"/>
    </source>
</evidence>
<dbReference type="RefSeq" id="WP_010438231.1">
    <property type="nucleotide sequence ID" value="NZ_AEYW01000004.1"/>
</dbReference>
<feature type="signal peptide" evidence="5">
    <location>
        <begin position="1"/>
        <end position="28"/>
    </location>
</feature>
<organism evidence="7 8">
    <name type="scientific">Ruegeria conchae</name>
    <dbReference type="NCBI Taxonomy" id="981384"/>
    <lineage>
        <taxon>Bacteria</taxon>
        <taxon>Pseudomonadati</taxon>
        <taxon>Pseudomonadota</taxon>
        <taxon>Alphaproteobacteria</taxon>
        <taxon>Rhodobacterales</taxon>
        <taxon>Roseobacteraceae</taxon>
        <taxon>Ruegeria</taxon>
    </lineage>
</organism>
<proteinExistence type="inferred from homology"/>
<evidence type="ECO:0000256" key="4">
    <source>
        <dbReference type="ARBA" id="ARBA00023288"/>
    </source>
</evidence>
<dbReference type="EMBL" id="RCCT01000007">
    <property type="protein sequence ID" value="RLK00010.1"/>
    <property type="molecule type" value="Genomic_DNA"/>
</dbReference>
<gene>
    <name evidence="7" type="ORF">CLV75_3934</name>
</gene>
<feature type="chain" id="PRO_5019834853" description="17 kDa surface antigen" evidence="5">
    <location>
        <begin position="29"/>
        <end position="80"/>
    </location>
</feature>
<feature type="domain" description="Glycine zipper 2TM" evidence="6">
    <location>
        <begin position="39"/>
        <end position="77"/>
    </location>
</feature>
<dbReference type="Proteomes" id="UP000271700">
    <property type="component" value="Unassembled WGS sequence"/>
</dbReference>
<dbReference type="AlphaFoldDB" id="A0A497YVG2"/>
<sequence length="80" mass="7532">MNKALLTCVLGISLLVAACGAPTTPTQAQVQHDARCAAGILGGAALGGVVGNRFGGGTGKTLATAAGAGVGMYAGQSACN</sequence>
<reference evidence="7 8" key="1">
    <citation type="submission" date="2018-10" db="EMBL/GenBank/DDBJ databases">
        <title>Genomic Encyclopedia of Archaeal and Bacterial Type Strains, Phase II (KMG-II): from individual species to whole genera.</title>
        <authorList>
            <person name="Goeker M."/>
        </authorList>
    </citation>
    <scope>NUCLEOTIDE SEQUENCE [LARGE SCALE GENOMIC DNA]</scope>
    <source>
        <strain evidence="7 8">DSM 29317</strain>
    </source>
</reference>
<name>A0A497YVG2_9RHOB</name>
<evidence type="ECO:0000256" key="2">
    <source>
        <dbReference type="ARBA" id="ARBA00008681"/>
    </source>
</evidence>
<dbReference type="OrthoDB" id="9983864at2"/>
<dbReference type="PROSITE" id="PS51257">
    <property type="entry name" value="PROKAR_LIPOPROTEIN"/>
    <property type="match status" value="1"/>
</dbReference>
<comment type="similarity">
    <text evidence="2">Belongs to the rickettsiale 17 kDa surface antigen family.</text>
</comment>
<evidence type="ECO:0000313" key="8">
    <source>
        <dbReference type="Proteomes" id="UP000271700"/>
    </source>
</evidence>
<comment type="caution">
    <text evidence="7">The sequence shown here is derived from an EMBL/GenBank/DDBJ whole genome shotgun (WGS) entry which is preliminary data.</text>
</comment>
<dbReference type="Pfam" id="PF05433">
    <property type="entry name" value="Rick_17kDa_Anti"/>
    <property type="match status" value="1"/>
</dbReference>
<keyword evidence="8" id="KW-1185">Reference proteome</keyword>
<evidence type="ECO:0000256" key="5">
    <source>
        <dbReference type="SAM" id="SignalP"/>
    </source>
</evidence>